<evidence type="ECO:0000256" key="1">
    <source>
        <dbReference type="ARBA" id="ARBA00002219"/>
    </source>
</evidence>
<dbReference type="PANTHER" id="PTHR45713">
    <property type="entry name" value="FTP DOMAIN-CONTAINING PROTEIN"/>
    <property type="match status" value="1"/>
</dbReference>
<dbReference type="GO" id="GO:0010185">
    <property type="term" value="P:regulation of cellular defense response"/>
    <property type="evidence" value="ECO:0007669"/>
    <property type="project" value="UniProtKB-ARBA"/>
</dbReference>
<comment type="subunit">
    <text evidence="3">Homotrimer.</text>
</comment>
<protein>
    <recommendedName>
        <fullName evidence="8">Fucolectin tachylectin-4 pentraxin-1 domain-containing protein</fullName>
    </recommendedName>
</protein>
<organism evidence="9 10">
    <name type="scientific">Ridgeia piscesae</name>
    <name type="common">Tubeworm</name>
    <dbReference type="NCBI Taxonomy" id="27915"/>
    <lineage>
        <taxon>Eukaryota</taxon>
        <taxon>Metazoa</taxon>
        <taxon>Spiralia</taxon>
        <taxon>Lophotrochozoa</taxon>
        <taxon>Annelida</taxon>
        <taxon>Polychaeta</taxon>
        <taxon>Sedentaria</taxon>
        <taxon>Canalipalpata</taxon>
        <taxon>Sabellida</taxon>
        <taxon>Siboglinidae</taxon>
        <taxon>Ridgeia</taxon>
    </lineage>
</organism>
<dbReference type="AlphaFoldDB" id="A0AAD9P3Z9"/>
<comment type="similarity">
    <text evidence="2">Belongs to the fucolectin family.</text>
</comment>
<evidence type="ECO:0000313" key="9">
    <source>
        <dbReference type="EMBL" id="KAK2187530.1"/>
    </source>
</evidence>
<dbReference type="Gene3D" id="2.60.120.260">
    <property type="entry name" value="Galactose-binding domain-like"/>
    <property type="match status" value="2"/>
</dbReference>
<reference evidence="9" key="1">
    <citation type="journal article" date="2023" name="Mol. Biol. Evol.">
        <title>Third-Generation Sequencing Reveals the Adaptive Role of the Epigenome in Three Deep-Sea Polychaetes.</title>
        <authorList>
            <person name="Perez M."/>
            <person name="Aroh O."/>
            <person name="Sun Y."/>
            <person name="Lan Y."/>
            <person name="Juniper S.K."/>
            <person name="Young C.R."/>
            <person name="Angers B."/>
            <person name="Qian P.Y."/>
        </authorList>
    </citation>
    <scope>NUCLEOTIDE SEQUENCE</scope>
    <source>
        <strain evidence="9">R07B-5</strain>
    </source>
</reference>
<gene>
    <name evidence="9" type="ORF">NP493_162g01017</name>
</gene>
<dbReference type="PANTHER" id="PTHR45713:SF15">
    <property type="entry name" value="F5_8 TYPE C DOMAIN-CONTAINING PROTEIN"/>
    <property type="match status" value="1"/>
</dbReference>
<evidence type="ECO:0000259" key="8">
    <source>
        <dbReference type="SMART" id="SM00607"/>
    </source>
</evidence>
<dbReference type="InterPro" id="IPR051941">
    <property type="entry name" value="BG_Antigen-Binding_Lectin"/>
</dbReference>
<evidence type="ECO:0000256" key="3">
    <source>
        <dbReference type="ARBA" id="ARBA00011233"/>
    </source>
</evidence>
<keyword evidence="6" id="KW-0106">Calcium</keyword>
<keyword evidence="5" id="KW-0430">Lectin</keyword>
<feature type="domain" description="Fucolectin tachylectin-4 pentraxin-1" evidence="8">
    <location>
        <begin position="71"/>
        <end position="210"/>
    </location>
</feature>
<evidence type="ECO:0000256" key="7">
    <source>
        <dbReference type="ARBA" id="ARBA00023157"/>
    </source>
</evidence>
<evidence type="ECO:0000256" key="2">
    <source>
        <dbReference type="ARBA" id="ARBA00010147"/>
    </source>
</evidence>
<keyword evidence="10" id="KW-1185">Reference proteome</keyword>
<accession>A0AAD9P3Z9</accession>
<dbReference type="GO" id="GO:0042806">
    <property type="term" value="F:fucose binding"/>
    <property type="evidence" value="ECO:0007669"/>
    <property type="project" value="UniProtKB-ARBA"/>
</dbReference>
<dbReference type="Proteomes" id="UP001209878">
    <property type="component" value="Unassembled WGS sequence"/>
</dbReference>
<dbReference type="GO" id="GO:0001868">
    <property type="term" value="P:regulation of complement activation, lectin pathway"/>
    <property type="evidence" value="ECO:0007669"/>
    <property type="project" value="UniProtKB-ARBA"/>
</dbReference>
<dbReference type="EMBL" id="JAODUO010000162">
    <property type="protein sequence ID" value="KAK2187530.1"/>
    <property type="molecule type" value="Genomic_DNA"/>
</dbReference>
<keyword evidence="4" id="KW-0479">Metal-binding</keyword>
<evidence type="ECO:0000256" key="4">
    <source>
        <dbReference type="ARBA" id="ARBA00022723"/>
    </source>
</evidence>
<dbReference type="SMART" id="SM00607">
    <property type="entry name" value="FTP"/>
    <property type="match status" value="1"/>
</dbReference>
<evidence type="ECO:0000313" key="10">
    <source>
        <dbReference type="Proteomes" id="UP001209878"/>
    </source>
</evidence>
<comment type="caution">
    <text evidence="9">The sequence shown here is derived from an EMBL/GenBank/DDBJ whole genome shotgun (WGS) entry which is preliminary data.</text>
</comment>
<evidence type="ECO:0000256" key="6">
    <source>
        <dbReference type="ARBA" id="ARBA00022837"/>
    </source>
</evidence>
<name>A0AAD9P3Z9_RIDPI</name>
<dbReference type="InterPro" id="IPR006585">
    <property type="entry name" value="FTP1"/>
</dbReference>
<dbReference type="SUPFAM" id="SSF49785">
    <property type="entry name" value="Galactose-binding domain-like"/>
    <property type="match status" value="1"/>
</dbReference>
<keyword evidence="7" id="KW-1015">Disulfide bond</keyword>
<comment type="function">
    <text evidence="1">Acts as a defensive agent. Recognizes blood group fucosylated oligosaccharides including A, B, H and Lewis B-type antigens. Does not recognize Lewis A antigen and has low affinity for monovalent haptens.</text>
</comment>
<evidence type="ECO:0000256" key="5">
    <source>
        <dbReference type="ARBA" id="ARBA00022734"/>
    </source>
</evidence>
<sequence>MEQQPIDTSDYVICTERHSVEISQQGGHKIYKFKCSLPIFGRFVLLLSTMRPNKQWTLIEVQVYEYPHPVLENIALNKPATCISGGNAGYAVDNKPGTSSDIRSEMNPWWSVDLQKQTLITHVSIQMTGSYNQHTHVLIGVTNTAITVATGPPAKYMLCAYYNIYRRMNTLVPCQPLPVSGQYLFIRLILSIKTKLQLTEVGVYSALPALVQGRVTWFTSGKNDLMFGKSDSCVTIESEEVWLATDLGVTQHISAVYLNLTEKSQTNANSRVTVAVTDVVLTEMRPSQLSEDSYRVCAIVPSTFRGLARCDITPTFGRYVFIKASGSMKLKMCEIEVHRFREWHKKNWFTLSELILTIQILPSRI</sequence>
<proteinExistence type="inferred from homology"/>
<dbReference type="InterPro" id="IPR008979">
    <property type="entry name" value="Galactose-bd-like_sf"/>
</dbReference>
<dbReference type="GO" id="GO:0046872">
    <property type="term" value="F:metal ion binding"/>
    <property type="evidence" value="ECO:0007669"/>
    <property type="project" value="UniProtKB-KW"/>
</dbReference>